<name>A0ABQ5YG17_9NEIS</name>
<dbReference type="InterPro" id="IPR007263">
    <property type="entry name" value="DCC1-like"/>
</dbReference>
<comment type="caution">
    <text evidence="1">The sequence shown here is derived from an EMBL/GenBank/DDBJ whole genome shotgun (WGS) entry which is preliminary data.</text>
</comment>
<dbReference type="Pfam" id="PF04134">
    <property type="entry name" value="DCC1-like"/>
    <property type="match status" value="1"/>
</dbReference>
<sequence>MTTLTLFYDSRCPLCAAEMRRLARLDRHGRLAFSDMHAEGFDAARYGVTLAALDAELHGLDDQGRMLVGIDCIAAAYTAVGRAWLVWPLTIGVTKPLWRSLYRWFARNRYRASEMMGFTCTDGVCATRYR</sequence>
<dbReference type="EMBL" id="BSOG01000003">
    <property type="protein sequence ID" value="GLR13941.1"/>
    <property type="molecule type" value="Genomic_DNA"/>
</dbReference>
<reference evidence="2" key="1">
    <citation type="journal article" date="2019" name="Int. J. Syst. Evol. Microbiol.">
        <title>The Global Catalogue of Microorganisms (GCM) 10K type strain sequencing project: providing services to taxonomists for standard genome sequencing and annotation.</title>
        <authorList>
            <consortium name="The Broad Institute Genomics Platform"/>
            <consortium name="The Broad Institute Genome Sequencing Center for Infectious Disease"/>
            <person name="Wu L."/>
            <person name="Ma J."/>
        </authorList>
    </citation>
    <scope>NUCLEOTIDE SEQUENCE [LARGE SCALE GENOMIC DNA]</scope>
    <source>
        <strain evidence="2">NBRC 110044</strain>
    </source>
</reference>
<dbReference type="RefSeq" id="WP_284197038.1">
    <property type="nucleotide sequence ID" value="NZ_BSOG01000003.1"/>
</dbReference>
<accession>A0ABQ5YG17</accession>
<protein>
    <submittedName>
        <fullName evidence="1">Redox protein</fullName>
    </submittedName>
</protein>
<keyword evidence="2" id="KW-1185">Reference proteome</keyword>
<dbReference type="Proteomes" id="UP001156706">
    <property type="component" value="Unassembled WGS sequence"/>
</dbReference>
<gene>
    <name evidence="1" type="ORF">GCM10007907_27310</name>
</gene>
<organism evidence="1 2">
    <name type="scientific">Chitinimonas prasina</name>
    <dbReference type="NCBI Taxonomy" id="1434937"/>
    <lineage>
        <taxon>Bacteria</taxon>
        <taxon>Pseudomonadati</taxon>
        <taxon>Pseudomonadota</taxon>
        <taxon>Betaproteobacteria</taxon>
        <taxon>Neisseriales</taxon>
        <taxon>Chitinibacteraceae</taxon>
        <taxon>Chitinimonas</taxon>
    </lineage>
</organism>
<dbReference type="PANTHER" id="PTHR34290">
    <property type="entry name" value="SI:CH73-390P7.2"/>
    <property type="match status" value="1"/>
</dbReference>
<proteinExistence type="predicted"/>
<evidence type="ECO:0000313" key="1">
    <source>
        <dbReference type="EMBL" id="GLR13941.1"/>
    </source>
</evidence>
<evidence type="ECO:0000313" key="2">
    <source>
        <dbReference type="Proteomes" id="UP001156706"/>
    </source>
</evidence>
<dbReference type="InterPro" id="IPR044691">
    <property type="entry name" value="DCC1_Trx"/>
</dbReference>
<dbReference type="PANTHER" id="PTHR34290:SF2">
    <property type="entry name" value="OS04G0668800 PROTEIN"/>
    <property type="match status" value="1"/>
</dbReference>